<sequence>MPPRRDPLPLGFDFVTNGGDRDLDHAAYLFQRATKLHRDKKYEEAARVFNQSYTYGHWKYEVILALCKTLIQLAPASVSAAYSNMQHLCKLYEHRCEPWTLLARILLMLDKPGLALRALNSAEMLVSDVNNEHQIDNEHEIIVLRTLVDATVPQAKGFVNLPADIVIAVGRAGLSSDPEFVVRMAGVCSAWRLVVQTAPVLWSRLKLGPSQSVLKLGNWLAKSQGNIVSLHLVDFKSFSAAQKKTVGTSLSDTIKGLRSLETDFVSVAWHHKFCNLQHLAGKGLRLETLFHPSSRSLKKLEASINIDTAETRLWAPFVSDLELFDGSCVGDTAKFLQQTPKLNWLRLSKGTIEHAVTLPALRHLELERKDLLELINAPNLHHLSAEYTDFIKAPRLRITKAQLVSLTLTTVQSTAPSILEQLRPLEALIHLNLDFYDNKRPCKRSTGDGLLEGLMVKDGTGTFILPKLLTLSLGGIEVSDDLLLAMVTIRTQSSESVAKLVWVEYFHYDYVKNDRVKPPLKSTTVTALKLLLPYFGHDITDIPNPEDAVSILAERAAAKASAVAGEGGEQMAGESKRKGGEDNLEPGADAKRAKV</sequence>
<evidence type="ECO:0000256" key="1">
    <source>
        <dbReference type="SAM" id="MobiDB-lite"/>
    </source>
</evidence>
<accession>A0A427YAW4</accession>
<reference evidence="2 3" key="1">
    <citation type="submission" date="2018-11" db="EMBL/GenBank/DDBJ databases">
        <title>Genome sequence of Apiotrichum porosum DSM 27194.</title>
        <authorList>
            <person name="Aliyu H."/>
            <person name="Gorte O."/>
            <person name="Ochsenreither K."/>
        </authorList>
    </citation>
    <scope>NUCLEOTIDE SEQUENCE [LARGE SCALE GENOMIC DNA]</scope>
    <source>
        <strain evidence="2 3">DSM 27194</strain>
    </source>
</reference>
<evidence type="ECO:0008006" key="4">
    <source>
        <dbReference type="Google" id="ProtNLM"/>
    </source>
</evidence>
<dbReference type="SUPFAM" id="SSF48452">
    <property type="entry name" value="TPR-like"/>
    <property type="match status" value="1"/>
</dbReference>
<dbReference type="InterPro" id="IPR011990">
    <property type="entry name" value="TPR-like_helical_dom_sf"/>
</dbReference>
<feature type="region of interest" description="Disordered" evidence="1">
    <location>
        <begin position="562"/>
        <end position="595"/>
    </location>
</feature>
<dbReference type="GeneID" id="39585367"/>
<protein>
    <recommendedName>
        <fullName evidence="4">F-box domain-containing protein</fullName>
    </recommendedName>
</protein>
<dbReference type="AlphaFoldDB" id="A0A427YAW4"/>
<dbReference type="Gene3D" id="1.25.40.10">
    <property type="entry name" value="Tetratricopeptide repeat domain"/>
    <property type="match status" value="1"/>
</dbReference>
<evidence type="ECO:0000313" key="3">
    <source>
        <dbReference type="Proteomes" id="UP000279236"/>
    </source>
</evidence>
<organism evidence="2 3">
    <name type="scientific">Apiotrichum porosum</name>
    <dbReference type="NCBI Taxonomy" id="105984"/>
    <lineage>
        <taxon>Eukaryota</taxon>
        <taxon>Fungi</taxon>
        <taxon>Dikarya</taxon>
        <taxon>Basidiomycota</taxon>
        <taxon>Agaricomycotina</taxon>
        <taxon>Tremellomycetes</taxon>
        <taxon>Trichosporonales</taxon>
        <taxon>Trichosporonaceae</taxon>
        <taxon>Apiotrichum</taxon>
    </lineage>
</organism>
<dbReference type="OrthoDB" id="2423701at2759"/>
<comment type="caution">
    <text evidence="2">The sequence shown here is derived from an EMBL/GenBank/DDBJ whole genome shotgun (WGS) entry which is preliminary data.</text>
</comment>
<dbReference type="STRING" id="105984.A0A427YAW4"/>
<dbReference type="Proteomes" id="UP000279236">
    <property type="component" value="Unassembled WGS sequence"/>
</dbReference>
<evidence type="ECO:0000313" key="2">
    <source>
        <dbReference type="EMBL" id="RSH88289.1"/>
    </source>
</evidence>
<gene>
    <name evidence="2" type="ORF">EHS24_000824</name>
</gene>
<dbReference type="EMBL" id="RSCE01000001">
    <property type="protein sequence ID" value="RSH88289.1"/>
    <property type="molecule type" value="Genomic_DNA"/>
</dbReference>
<dbReference type="RefSeq" id="XP_028480497.1">
    <property type="nucleotide sequence ID" value="XM_028616640.1"/>
</dbReference>
<keyword evidence="3" id="KW-1185">Reference proteome</keyword>
<proteinExistence type="predicted"/>
<name>A0A427YAW4_9TREE</name>
<dbReference type="SUPFAM" id="SSF52047">
    <property type="entry name" value="RNI-like"/>
    <property type="match status" value="1"/>
</dbReference>